<dbReference type="AlphaFoldDB" id="A0A816JY81"/>
<dbReference type="InterPro" id="IPR001810">
    <property type="entry name" value="F-box_dom"/>
</dbReference>
<name>A0A816JY81_BRANA</name>
<proteinExistence type="predicted"/>
<dbReference type="InterPro" id="IPR036047">
    <property type="entry name" value="F-box-like_dom_sf"/>
</dbReference>
<protein>
    <submittedName>
        <fullName evidence="2">(rape) hypothetical protein</fullName>
    </submittedName>
</protein>
<evidence type="ECO:0000259" key="1">
    <source>
        <dbReference type="Pfam" id="PF00646"/>
    </source>
</evidence>
<evidence type="ECO:0000313" key="2">
    <source>
        <dbReference type="EMBL" id="CAF1913392.1"/>
    </source>
</evidence>
<dbReference type="PANTHER" id="PTHR32212">
    <property type="entry name" value="CYCLIN-LIKE F-BOX"/>
    <property type="match status" value="1"/>
</dbReference>
<dbReference type="SUPFAM" id="SSF81383">
    <property type="entry name" value="F-box domain"/>
    <property type="match status" value="1"/>
</dbReference>
<organism evidence="2">
    <name type="scientific">Brassica napus</name>
    <name type="common">Rape</name>
    <dbReference type="NCBI Taxonomy" id="3708"/>
    <lineage>
        <taxon>Eukaryota</taxon>
        <taxon>Viridiplantae</taxon>
        <taxon>Streptophyta</taxon>
        <taxon>Embryophyta</taxon>
        <taxon>Tracheophyta</taxon>
        <taxon>Spermatophyta</taxon>
        <taxon>Magnoliopsida</taxon>
        <taxon>eudicotyledons</taxon>
        <taxon>Gunneridae</taxon>
        <taxon>Pentapetalae</taxon>
        <taxon>rosids</taxon>
        <taxon>malvids</taxon>
        <taxon>Brassicales</taxon>
        <taxon>Brassicaceae</taxon>
        <taxon>Brassiceae</taxon>
        <taxon>Brassica</taxon>
    </lineage>
</organism>
<dbReference type="Pfam" id="PF00646">
    <property type="entry name" value="F-box"/>
    <property type="match status" value="1"/>
</dbReference>
<accession>A0A816JY81</accession>
<reference evidence="2" key="1">
    <citation type="submission" date="2021-01" db="EMBL/GenBank/DDBJ databases">
        <authorList>
            <consortium name="Genoscope - CEA"/>
            <person name="William W."/>
        </authorList>
    </citation>
    <scope>NUCLEOTIDE SEQUENCE</scope>
</reference>
<feature type="domain" description="F-box" evidence="1">
    <location>
        <begin position="6"/>
        <end position="36"/>
    </location>
</feature>
<dbReference type="Proteomes" id="UP001295469">
    <property type="component" value="Chromosome C02"/>
</dbReference>
<gene>
    <name evidence="2" type="ORF">DARMORV10_C02P34730.1</name>
</gene>
<dbReference type="PANTHER" id="PTHR32212:SF234">
    <property type="entry name" value="F-BOX_LRR-REPEAT PROTEIN 13-LIKE"/>
    <property type="match status" value="1"/>
</dbReference>
<sequence>MVGRWRILSNLRTKDVVTTSVLSTRWRTVWRSVPNFDLDSSDFGRDYNAPVTFSAFQHRSTIGSRKTTPAVPTSNGGSTRLSTGGFNVSTFVSEDALDSLHMREVGLLNAL</sequence>
<dbReference type="EMBL" id="HG994366">
    <property type="protein sequence ID" value="CAF1913392.1"/>
    <property type="molecule type" value="Genomic_DNA"/>
</dbReference>